<dbReference type="AlphaFoldDB" id="A0A377X899"/>
<keyword evidence="2" id="KW-0378">Hydrolase</keyword>
<dbReference type="CDD" id="cd01948">
    <property type="entry name" value="EAL"/>
    <property type="match status" value="1"/>
</dbReference>
<dbReference type="PANTHER" id="PTHR33121">
    <property type="entry name" value="CYCLIC DI-GMP PHOSPHODIESTERASE PDEF"/>
    <property type="match status" value="1"/>
</dbReference>
<feature type="domain" description="EAL" evidence="1">
    <location>
        <begin position="1"/>
        <end position="178"/>
    </location>
</feature>
<accession>A0A377X899</accession>
<dbReference type="InterPro" id="IPR001633">
    <property type="entry name" value="EAL_dom"/>
</dbReference>
<proteinExistence type="predicted"/>
<gene>
    <name evidence="2" type="primary">gmr_1</name>
    <name evidence="2" type="ORF">NCTC5047_00467</name>
</gene>
<dbReference type="SMART" id="SM00052">
    <property type="entry name" value="EAL"/>
    <property type="match status" value="1"/>
</dbReference>
<evidence type="ECO:0000313" key="2">
    <source>
        <dbReference type="EMBL" id="STT72783.1"/>
    </source>
</evidence>
<evidence type="ECO:0000313" key="3">
    <source>
        <dbReference type="Proteomes" id="UP000254340"/>
    </source>
</evidence>
<dbReference type="PROSITE" id="PS50883">
    <property type="entry name" value="EAL"/>
    <property type="match status" value="1"/>
</dbReference>
<dbReference type="Gene3D" id="3.20.20.450">
    <property type="entry name" value="EAL domain"/>
    <property type="match status" value="1"/>
</dbReference>
<dbReference type="Pfam" id="PF00563">
    <property type="entry name" value="EAL"/>
    <property type="match status" value="1"/>
</dbReference>
<dbReference type="GO" id="GO:0071111">
    <property type="term" value="F:cyclic-guanylate-specific phosphodiesterase activity"/>
    <property type="evidence" value="ECO:0007669"/>
    <property type="project" value="UniProtKB-EC"/>
</dbReference>
<dbReference type="InterPro" id="IPR035919">
    <property type="entry name" value="EAL_sf"/>
</dbReference>
<organism evidence="2 3">
    <name type="scientific">Klebsiella pneumoniae</name>
    <dbReference type="NCBI Taxonomy" id="573"/>
    <lineage>
        <taxon>Bacteria</taxon>
        <taxon>Pseudomonadati</taxon>
        <taxon>Pseudomonadota</taxon>
        <taxon>Gammaproteobacteria</taxon>
        <taxon>Enterobacterales</taxon>
        <taxon>Enterobacteriaceae</taxon>
        <taxon>Klebsiella/Raoultella group</taxon>
        <taxon>Klebsiella</taxon>
        <taxon>Klebsiella pneumoniae complex</taxon>
    </lineage>
</organism>
<dbReference type="Proteomes" id="UP000254340">
    <property type="component" value="Unassembled WGS sequence"/>
</dbReference>
<dbReference type="SUPFAM" id="SSF141868">
    <property type="entry name" value="EAL domain-like"/>
    <property type="match status" value="1"/>
</dbReference>
<dbReference type="EC" id="3.1.4.52" evidence="2"/>
<dbReference type="EMBL" id="UGLH01000004">
    <property type="protein sequence ID" value="STT72783.1"/>
    <property type="molecule type" value="Genomic_DNA"/>
</dbReference>
<dbReference type="PANTHER" id="PTHR33121:SF79">
    <property type="entry name" value="CYCLIC DI-GMP PHOSPHODIESTERASE PDED-RELATED"/>
    <property type="match status" value="1"/>
</dbReference>
<dbReference type="InterPro" id="IPR050706">
    <property type="entry name" value="Cyclic-di-GMP_PDE-like"/>
</dbReference>
<sequence length="178" mass="20599">MLEQVCNESLENGLNRKVSVNISPVQLRHRSFIEKVREILMRTAYPVSLLEFEVTETAFVINKQLAFSVLHHLQKMGISIALDDFGTGYSSLSMLRDFHFDVIKLRPQLYDRCGEQPSGTLIRASHYFAGAIRSIRRLSPRGWKRLDNCRSSKRRDVTRCRDFCSASRSISKHLPDRR</sequence>
<protein>
    <submittedName>
        <fullName evidence="2">Sensory box/GGDEF family protein</fullName>
        <ecNumber evidence="2">3.1.4.52</ecNumber>
    </submittedName>
</protein>
<reference evidence="2 3" key="1">
    <citation type="submission" date="2018-06" db="EMBL/GenBank/DDBJ databases">
        <authorList>
            <consortium name="Pathogen Informatics"/>
            <person name="Doyle S."/>
        </authorList>
    </citation>
    <scope>NUCLEOTIDE SEQUENCE [LARGE SCALE GENOMIC DNA]</scope>
    <source>
        <strain evidence="2 3">NCTC5047</strain>
    </source>
</reference>
<evidence type="ECO:0000259" key="1">
    <source>
        <dbReference type="PROSITE" id="PS50883"/>
    </source>
</evidence>
<name>A0A377X899_KLEPN</name>